<name>A0A8S3I7A4_9BILA</name>
<gene>
    <name evidence="1" type="ORF">GIL414_LOCUS74677</name>
</gene>
<accession>A0A8S3I7A4</accession>
<sequence>MEHSGEDPDDLVRNKIDLNYITKM</sequence>
<comment type="caution">
    <text evidence="1">The sequence shown here is derived from an EMBL/GenBank/DDBJ whole genome shotgun (WGS) entry which is preliminary data.</text>
</comment>
<reference evidence="1" key="1">
    <citation type="submission" date="2021-02" db="EMBL/GenBank/DDBJ databases">
        <authorList>
            <person name="Nowell W R."/>
        </authorList>
    </citation>
    <scope>NUCLEOTIDE SEQUENCE</scope>
</reference>
<dbReference type="Proteomes" id="UP000681720">
    <property type="component" value="Unassembled WGS sequence"/>
</dbReference>
<proteinExistence type="predicted"/>
<evidence type="ECO:0000313" key="2">
    <source>
        <dbReference type="Proteomes" id="UP000681720"/>
    </source>
</evidence>
<feature type="non-terminal residue" evidence="1">
    <location>
        <position position="24"/>
    </location>
</feature>
<protein>
    <submittedName>
        <fullName evidence="1">Uncharacterized protein</fullName>
    </submittedName>
</protein>
<organism evidence="1 2">
    <name type="scientific">Rotaria magnacalcarata</name>
    <dbReference type="NCBI Taxonomy" id="392030"/>
    <lineage>
        <taxon>Eukaryota</taxon>
        <taxon>Metazoa</taxon>
        <taxon>Spiralia</taxon>
        <taxon>Gnathifera</taxon>
        <taxon>Rotifera</taxon>
        <taxon>Eurotatoria</taxon>
        <taxon>Bdelloidea</taxon>
        <taxon>Philodinida</taxon>
        <taxon>Philodinidae</taxon>
        <taxon>Rotaria</taxon>
    </lineage>
</organism>
<dbReference type="AlphaFoldDB" id="A0A8S3I7A4"/>
<feature type="non-terminal residue" evidence="1">
    <location>
        <position position="1"/>
    </location>
</feature>
<dbReference type="EMBL" id="CAJOBJ010341372">
    <property type="protein sequence ID" value="CAF5195431.1"/>
    <property type="molecule type" value="Genomic_DNA"/>
</dbReference>
<evidence type="ECO:0000313" key="1">
    <source>
        <dbReference type="EMBL" id="CAF5195431.1"/>
    </source>
</evidence>